<evidence type="ECO:0000256" key="12">
    <source>
        <dbReference type="ARBA" id="ARBA00067680"/>
    </source>
</evidence>
<keyword evidence="3" id="KW-0285">Flavoprotein</keyword>
<accession>A0A6L9TZF3</accession>
<dbReference type="Pfam" id="PF02913">
    <property type="entry name" value="FAD-oxidase_C"/>
    <property type="match status" value="1"/>
</dbReference>
<dbReference type="EMBL" id="WUEY01000002">
    <property type="protein sequence ID" value="NEI68975.1"/>
    <property type="molecule type" value="Genomic_DNA"/>
</dbReference>
<keyword evidence="5" id="KW-0274">FAD</keyword>
<dbReference type="InterPro" id="IPR017896">
    <property type="entry name" value="4Fe4S_Fe-S-bd"/>
</dbReference>
<evidence type="ECO:0000256" key="2">
    <source>
        <dbReference type="ARBA" id="ARBA00022485"/>
    </source>
</evidence>
<comment type="cofactor">
    <cofactor evidence="1">
        <name>FAD</name>
        <dbReference type="ChEBI" id="CHEBI:57692"/>
    </cofactor>
</comment>
<evidence type="ECO:0000256" key="3">
    <source>
        <dbReference type="ARBA" id="ARBA00022630"/>
    </source>
</evidence>
<dbReference type="GO" id="GO:0008720">
    <property type="term" value="F:D-lactate dehydrogenase (NAD+) activity"/>
    <property type="evidence" value="ECO:0007669"/>
    <property type="project" value="TreeGrafter"/>
</dbReference>
<dbReference type="GO" id="GO:0051539">
    <property type="term" value="F:4 iron, 4 sulfur cluster binding"/>
    <property type="evidence" value="ECO:0007669"/>
    <property type="project" value="UniProtKB-KW"/>
</dbReference>
<dbReference type="InterPro" id="IPR006094">
    <property type="entry name" value="Oxid_FAD_bind_N"/>
</dbReference>
<dbReference type="InterPro" id="IPR016169">
    <property type="entry name" value="FAD-bd_PCMH_sub2"/>
</dbReference>
<dbReference type="Pfam" id="PF01565">
    <property type="entry name" value="FAD_binding_4"/>
    <property type="match status" value="1"/>
</dbReference>
<gene>
    <name evidence="16" type="ORF">GR212_05270</name>
</gene>
<dbReference type="Gene3D" id="3.40.462.10">
    <property type="entry name" value="FAD-linked oxidases, C-terminal domain"/>
    <property type="match status" value="1"/>
</dbReference>
<dbReference type="InterPro" id="IPR017900">
    <property type="entry name" value="4Fe4S_Fe_S_CS"/>
</dbReference>
<evidence type="ECO:0000313" key="16">
    <source>
        <dbReference type="EMBL" id="NEI68975.1"/>
    </source>
</evidence>
<dbReference type="Gene3D" id="3.30.465.10">
    <property type="match status" value="2"/>
</dbReference>
<evidence type="ECO:0000256" key="11">
    <source>
        <dbReference type="ARBA" id="ARBA00060924"/>
    </source>
</evidence>
<dbReference type="SUPFAM" id="SSF46548">
    <property type="entry name" value="alpha-helical ferredoxin"/>
    <property type="match status" value="1"/>
</dbReference>
<dbReference type="GO" id="GO:0046872">
    <property type="term" value="F:metal ion binding"/>
    <property type="evidence" value="ECO:0007669"/>
    <property type="project" value="UniProtKB-KW"/>
</dbReference>
<dbReference type="PROSITE" id="PS51379">
    <property type="entry name" value="4FE4S_FER_2"/>
    <property type="match status" value="1"/>
</dbReference>
<dbReference type="InterPro" id="IPR036318">
    <property type="entry name" value="FAD-bd_PCMH-like_sf"/>
</dbReference>
<evidence type="ECO:0000259" key="14">
    <source>
        <dbReference type="PROSITE" id="PS51379"/>
    </source>
</evidence>
<evidence type="ECO:0000256" key="10">
    <source>
        <dbReference type="ARBA" id="ARBA00051291"/>
    </source>
</evidence>
<feature type="domain" description="FAD-binding PCMH-type" evidence="15">
    <location>
        <begin position="49"/>
        <end position="281"/>
    </location>
</feature>
<dbReference type="PANTHER" id="PTHR11748">
    <property type="entry name" value="D-LACTATE DEHYDROGENASE"/>
    <property type="match status" value="1"/>
</dbReference>
<dbReference type="Proteomes" id="UP000483035">
    <property type="component" value="Unassembled WGS sequence"/>
</dbReference>
<dbReference type="EC" id="1.1.99.39" evidence="9"/>
<dbReference type="Gene3D" id="3.30.70.2740">
    <property type="match status" value="1"/>
</dbReference>
<dbReference type="InterPro" id="IPR016170">
    <property type="entry name" value="Cytok_DH_C_sf"/>
</dbReference>
<keyword evidence="13" id="KW-0175">Coiled coil</keyword>
<dbReference type="GO" id="GO:0051990">
    <property type="term" value="F:(R)-2-hydroxyglutarate dehydrogenase activity"/>
    <property type="evidence" value="ECO:0007669"/>
    <property type="project" value="UniProtKB-EC"/>
</dbReference>
<dbReference type="PROSITE" id="PS51387">
    <property type="entry name" value="FAD_PCMH"/>
    <property type="match status" value="1"/>
</dbReference>
<dbReference type="PROSITE" id="PS00198">
    <property type="entry name" value="4FE4S_FER_1"/>
    <property type="match status" value="1"/>
</dbReference>
<evidence type="ECO:0000256" key="7">
    <source>
        <dbReference type="ARBA" id="ARBA00023004"/>
    </source>
</evidence>
<dbReference type="PANTHER" id="PTHR11748:SF119">
    <property type="entry name" value="D-2-HYDROXYGLUTARATE DEHYDROGENASE"/>
    <property type="match status" value="1"/>
</dbReference>
<comment type="catalytic activity">
    <reaction evidence="10">
        <text>(R)-2-hydroxyglutarate + A = 2-oxoglutarate + AH2</text>
        <dbReference type="Rhea" id="RHEA:38295"/>
        <dbReference type="ChEBI" id="CHEBI:13193"/>
        <dbReference type="ChEBI" id="CHEBI:15801"/>
        <dbReference type="ChEBI" id="CHEBI:16810"/>
        <dbReference type="ChEBI" id="CHEBI:17499"/>
        <dbReference type="EC" id="1.1.99.39"/>
    </reaction>
    <physiologicalReaction direction="left-to-right" evidence="10">
        <dbReference type="Rhea" id="RHEA:38296"/>
    </physiologicalReaction>
</comment>
<dbReference type="FunFam" id="3.30.70.2740:FF:000003">
    <property type="entry name" value="Oxidoreductase, FAD-binding, putative"/>
    <property type="match status" value="1"/>
</dbReference>
<comment type="similarity">
    <text evidence="11">In the N-terminal section; belongs to the FAD-binding oxidoreductase/transferase type 4 family.</text>
</comment>
<evidence type="ECO:0000256" key="9">
    <source>
        <dbReference type="ARBA" id="ARBA00039003"/>
    </source>
</evidence>
<keyword evidence="4" id="KW-0479">Metal-binding</keyword>
<dbReference type="SUPFAM" id="SSF56176">
    <property type="entry name" value="FAD-binding/transporter-associated domain-like"/>
    <property type="match status" value="1"/>
</dbReference>
<feature type="domain" description="4Fe-4S ferredoxin-type" evidence="14">
    <location>
        <begin position="657"/>
        <end position="686"/>
    </location>
</feature>
<dbReference type="AlphaFoldDB" id="A0A6L9TZF3"/>
<dbReference type="GO" id="GO:0004458">
    <property type="term" value="F:D-lactate dehydrogenase (cytochrome) activity"/>
    <property type="evidence" value="ECO:0007669"/>
    <property type="project" value="TreeGrafter"/>
</dbReference>
<dbReference type="GO" id="GO:1903457">
    <property type="term" value="P:lactate catabolic process"/>
    <property type="evidence" value="ECO:0007669"/>
    <property type="project" value="TreeGrafter"/>
</dbReference>
<evidence type="ECO:0000256" key="5">
    <source>
        <dbReference type="ARBA" id="ARBA00022827"/>
    </source>
</evidence>
<evidence type="ECO:0000259" key="15">
    <source>
        <dbReference type="PROSITE" id="PS51387"/>
    </source>
</evidence>
<comment type="caution">
    <text evidence="16">The sequence shown here is derived from an EMBL/GenBank/DDBJ whole genome shotgun (WGS) entry which is preliminary data.</text>
</comment>
<dbReference type="SUPFAM" id="SSF55103">
    <property type="entry name" value="FAD-linked oxidases, C-terminal domain"/>
    <property type="match status" value="1"/>
</dbReference>
<reference evidence="16 17" key="1">
    <citation type="submission" date="2019-12" db="EMBL/GenBank/DDBJ databases">
        <title>Rhizobium genotypes associated with high levels of biological nitrogen fixation by grain legumes in a temperate-maritime cropping system.</title>
        <authorList>
            <person name="Maluk M."/>
            <person name="Francesc Ferrando Molina F."/>
            <person name="Lopez Del Egido L."/>
            <person name="Lafos M."/>
            <person name="Langarica-Fuentes A."/>
            <person name="Gebre Yohannes G."/>
            <person name="Young M.W."/>
            <person name="Martin P."/>
            <person name="Gantlett R."/>
            <person name="Kenicer G."/>
            <person name="Hawes C."/>
            <person name="Begg G.S."/>
            <person name="Quilliam R.S."/>
            <person name="Squire G.R."/>
            <person name="Poole P.S."/>
            <person name="Young P.W."/>
            <person name="Iannetta P.M."/>
            <person name="James E.K."/>
        </authorList>
    </citation>
    <scope>NUCLEOTIDE SEQUENCE [LARGE SCALE GENOMIC DNA]</scope>
    <source>
        <strain evidence="16 17">JHI1118</strain>
    </source>
</reference>
<protein>
    <recommendedName>
        <fullName evidence="12">D-2-hydroxyglutarate dehydrogenase</fullName>
        <ecNumber evidence="9">1.1.99.39</ecNumber>
    </recommendedName>
</protein>
<evidence type="ECO:0000256" key="4">
    <source>
        <dbReference type="ARBA" id="ARBA00022723"/>
    </source>
</evidence>
<keyword evidence="8" id="KW-0411">Iron-sulfur</keyword>
<dbReference type="InterPro" id="IPR016164">
    <property type="entry name" value="FAD-linked_Oxase-like_C"/>
</dbReference>
<evidence type="ECO:0000256" key="13">
    <source>
        <dbReference type="SAM" id="Coils"/>
    </source>
</evidence>
<evidence type="ECO:0000313" key="17">
    <source>
        <dbReference type="Proteomes" id="UP000483035"/>
    </source>
</evidence>
<proteinExistence type="inferred from homology"/>
<evidence type="ECO:0000256" key="8">
    <source>
        <dbReference type="ARBA" id="ARBA00023014"/>
    </source>
</evidence>
<feature type="coiled-coil region" evidence="13">
    <location>
        <begin position="351"/>
        <end position="378"/>
    </location>
</feature>
<dbReference type="Pfam" id="PF13183">
    <property type="entry name" value="Fer4_8"/>
    <property type="match status" value="1"/>
</dbReference>
<dbReference type="RefSeq" id="WP_163985408.1">
    <property type="nucleotide sequence ID" value="NZ_WUEY01000002.1"/>
</dbReference>
<sequence length="1011" mass="110763">MLPRLVSAKDSRKQQIGAFGRRLAALGFRGDVEMDEGARTVASTDNSIYQIKPAALVYPRGADDLKIIATTISEPAFSDMTIAPRGGGTGTNGQSLTSGVVVDCSRHMNRILEIDPVRRIARVEAGVVKDQLNKALKPYGLFFAPELSTSNRATIGGMISTDACGQGSCLYGKTSNHVLGLRVVLCDGSDWWSRPLGDAELEEIKAREDRIGEIHRVVDGIAGDKSELIAATFPKLNRYMTGYDLAHIRREDGRFDLNAVLCGSEGTLAMIAEAELNVLPIPAEAALINIRYDDFNTALEDARRLVALKVASVETVDEKVLGLAKGDIVWTNIARFFPEDASGSANGINLVELLADDREELERKLTDVTAALDDLSSARHKGYTVARDRAEIEAIWSMRKRAVGLLGNVEGPVRPVPFVEDTAVPPEHLAAYIGEFRALLDAEGLDYGMFGHVDAGVLHVRPALDLTRADHQPLVRKISDGVVALTRKYGGVLWGEHGKGVRSEYVPEFFGDLYPCLQDIKHAFDPADRLNPGKIASAASRPLLKIDEVPLRGDLDRIIGNDIRAAFDNAAYCNGNGACFDFDAVSPMCPSFKATGDRRYSPKGRASLMREWLRLLAERQVDPRREAETQRSANRVGNLLRRTANSLNPSNRNDFSHEVRAAMDTCLACKACAGQCPVKVSVPAFRSKFLELYYGRYLRPLKDPIVAAIETTLPLMARVKPAYNLLTGSNAGQALMRLAGLTALPTMPAISLQREAARLGVRIAMPERLAKLSPEERARSVVIIADVFSTHFDPAVVIAALKLALKMGMKPWLASPQQNGKALHVHGYLGRFERTAAKSRDYLNRISQTGIPLVGIDPSMTLTYRSEYAALPSARLRAPVLLLQEWFAANLDRLPQPKASPGERFTLLAHCTERTNAPAALKQWSLLFEKLGIKLDMADVGCCGMAGTFGHELRNRPISERLYAMSWQDKIAKSDTQNIVMATGFSCRSQVAKMERRTIPHPVEILNDLIG</sequence>
<dbReference type="InterPro" id="IPR016166">
    <property type="entry name" value="FAD-bd_PCMH"/>
</dbReference>
<evidence type="ECO:0000256" key="6">
    <source>
        <dbReference type="ARBA" id="ARBA00023002"/>
    </source>
</evidence>
<dbReference type="GO" id="GO:0071949">
    <property type="term" value="F:FAD binding"/>
    <property type="evidence" value="ECO:0007669"/>
    <property type="project" value="InterPro"/>
</dbReference>
<keyword evidence="7" id="KW-0408">Iron</keyword>
<dbReference type="InterPro" id="IPR004113">
    <property type="entry name" value="FAD-bd_oxidored_4_C"/>
</dbReference>
<keyword evidence="6" id="KW-0560">Oxidoreductase</keyword>
<name>A0A6L9TZF3_9HYPH</name>
<evidence type="ECO:0000256" key="1">
    <source>
        <dbReference type="ARBA" id="ARBA00001974"/>
    </source>
</evidence>
<organism evidence="16 17">
    <name type="scientific">Rhizobium lusitanum</name>
    <dbReference type="NCBI Taxonomy" id="293958"/>
    <lineage>
        <taxon>Bacteria</taxon>
        <taxon>Pseudomonadati</taxon>
        <taxon>Pseudomonadota</taxon>
        <taxon>Alphaproteobacteria</taxon>
        <taxon>Hyphomicrobiales</taxon>
        <taxon>Rhizobiaceae</taxon>
        <taxon>Rhizobium/Agrobacterium group</taxon>
        <taxon>Rhizobium</taxon>
    </lineage>
</organism>
<keyword evidence="2" id="KW-0004">4Fe-4S</keyword>